<reference evidence="4 5" key="1">
    <citation type="submission" date="2018-08" db="EMBL/GenBank/DDBJ databases">
        <title>A genome reference for cultivated species of the human gut microbiota.</title>
        <authorList>
            <person name="Zou Y."/>
            <person name="Xue W."/>
            <person name="Luo G."/>
        </authorList>
    </citation>
    <scope>NUCLEOTIDE SEQUENCE [LARGE SCALE GENOMIC DNA]</scope>
    <source>
        <strain evidence="4 5">AF24-29</strain>
    </source>
</reference>
<evidence type="ECO:0000313" key="4">
    <source>
        <dbReference type="EMBL" id="RGR75630.1"/>
    </source>
</evidence>
<dbReference type="AlphaFoldDB" id="A0A412G4N8"/>
<dbReference type="EMBL" id="QRUP01000004">
    <property type="protein sequence ID" value="RGR75630.1"/>
    <property type="molecule type" value="Genomic_DNA"/>
</dbReference>
<dbReference type="PANTHER" id="PTHR43479">
    <property type="entry name" value="ACREF/ENVCD OPERON REPRESSOR-RELATED"/>
    <property type="match status" value="1"/>
</dbReference>
<name>A0A412G4N8_9FIRM</name>
<dbReference type="Gene3D" id="1.10.357.10">
    <property type="entry name" value="Tetracycline Repressor, domain 2"/>
    <property type="match status" value="1"/>
</dbReference>
<organism evidence="4 5">
    <name type="scientific">Holdemania filiformis</name>
    <dbReference type="NCBI Taxonomy" id="61171"/>
    <lineage>
        <taxon>Bacteria</taxon>
        <taxon>Bacillati</taxon>
        <taxon>Bacillota</taxon>
        <taxon>Erysipelotrichia</taxon>
        <taxon>Erysipelotrichales</taxon>
        <taxon>Erysipelotrichaceae</taxon>
        <taxon>Holdemania</taxon>
    </lineage>
</organism>
<dbReference type="GO" id="GO:0003677">
    <property type="term" value="F:DNA binding"/>
    <property type="evidence" value="ECO:0007669"/>
    <property type="project" value="UniProtKB-UniRule"/>
</dbReference>
<feature type="domain" description="HTH tetR-type" evidence="3">
    <location>
        <begin position="4"/>
        <end position="64"/>
    </location>
</feature>
<sequence>MGMIRTRQWIMDNFMTLAREKPLNKITVAQIVERCGLNRNTFYYYFEDIPSLIEAIFAQQAAALLPEQRDTLSLLDSLDQGLAWCQAHREAALHIYHSASRELFQQHLTGLIGDTLNAYARQMKLDAIYDPEALRAVLHFYRCLLLGAVLDWLDQDMRYDLKEETRRLISLAENGALLPPEYPGKPA</sequence>
<dbReference type="SUPFAM" id="SSF46689">
    <property type="entry name" value="Homeodomain-like"/>
    <property type="match status" value="1"/>
</dbReference>
<dbReference type="InterPro" id="IPR050624">
    <property type="entry name" value="HTH-type_Tx_Regulator"/>
</dbReference>
<dbReference type="InterPro" id="IPR039532">
    <property type="entry name" value="TetR_C_Firmicutes"/>
</dbReference>
<evidence type="ECO:0000259" key="3">
    <source>
        <dbReference type="PROSITE" id="PS50977"/>
    </source>
</evidence>
<accession>A0A412G4N8</accession>
<evidence type="ECO:0000256" key="2">
    <source>
        <dbReference type="PROSITE-ProRule" id="PRU00335"/>
    </source>
</evidence>
<proteinExistence type="predicted"/>
<feature type="DNA-binding region" description="H-T-H motif" evidence="2">
    <location>
        <begin position="27"/>
        <end position="46"/>
    </location>
</feature>
<dbReference type="Proteomes" id="UP000284178">
    <property type="component" value="Unassembled WGS sequence"/>
</dbReference>
<evidence type="ECO:0000256" key="1">
    <source>
        <dbReference type="ARBA" id="ARBA00023125"/>
    </source>
</evidence>
<evidence type="ECO:0000313" key="5">
    <source>
        <dbReference type="Proteomes" id="UP000284178"/>
    </source>
</evidence>
<dbReference type="PANTHER" id="PTHR43479:SF11">
    <property type="entry name" value="ACREF_ENVCD OPERON REPRESSOR-RELATED"/>
    <property type="match status" value="1"/>
</dbReference>
<protein>
    <submittedName>
        <fullName evidence="4">TetR/AcrR family transcriptional regulator</fullName>
    </submittedName>
</protein>
<dbReference type="InterPro" id="IPR001647">
    <property type="entry name" value="HTH_TetR"/>
</dbReference>
<keyword evidence="1 2" id="KW-0238">DNA-binding</keyword>
<dbReference type="InterPro" id="IPR009057">
    <property type="entry name" value="Homeodomain-like_sf"/>
</dbReference>
<dbReference type="Pfam" id="PF14278">
    <property type="entry name" value="TetR_C_8"/>
    <property type="match status" value="1"/>
</dbReference>
<dbReference type="Pfam" id="PF00440">
    <property type="entry name" value="TetR_N"/>
    <property type="match status" value="1"/>
</dbReference>
<keyword evidence="5" id="KW-1185">Reference proteome</keyword>
<gene>
    <name evidence="4" type="ORF">DWY25_05180</name>
</gene>
<comment type="caution">
    <text evidence="4">The sequence shown here is derived from an EMBL/GenBank/DDBJ whole genome shotgun (WGS) entry which is preliminary data.</text>
</comment>
<dbReference type="PROSITE" id="PS50977">
    <property type="entry name" value="HTH_TETR_2"/>
    <property type="match status" value="1"/>
</dbReference>